<evidence type="ECO:0000313" key="2">
    <source>
        <dbReference type="EMBL" id="QHK19025.1"/>
    </source>
</evidence>
<dbReference type="Pfam" id="PF17390">
    <property type="entry name" value="Bac_rhamnosid_C"/>
    <property type="match status" value="1"/>
</dbReference>
<dbReference type="InterPro" id="IPR008928">
    <property type="entry name" value="6-hairpin_glycosidase_sf"/>
</dbReference>
<dbReference type="GO" id="GO:0005975">
    <property type="term" value="P:carbohydrate metabolic process"/>
    <property type="evidence" value="ECO:0007669"/>
    <property type="project" value="InterPro"/>
</dbReference>
<evidence type="ECO:0000259" key="1">
    <source>
        <dbReference type="Pfam" id="PF17390"/>
    </source>
</evidence>
<accession>A0A6P1NEK4</accession>
<gene>
    <name evidence="2" type="ORF">GU243_03800</name>
</gene>
<dbReference type="InterPro" id="IPR035398">
    <property type="entry name" value="Bac_rhamnosid_C"/>
</dbReference>
<sequence>MTSFNHYALGAVADWLHRVVAGLAPAAPGHRHIRFRPQPGGGLTFAEASHLTPYGLASIAWRIEQGVMTADVLVPTGSDATVELPGGEPFDVGSGMHQFTVDLAPLATEFAAQ</sequence>
<organism evidence="2 3">
    <name type="scientific">Pseudarthrobacter psychrotolerans</name>
    <dbReference type="NCBI Taxonomy" id="2697569"/>
    <lineage>
        <taxon>Bacteria</taxon>
        <taxon>Bacillati</taxon>
        <taxon>Actinomycetota</taxon>
        <taxon>Actinomycetes</taxon>
        <taxon>Micrococcales</taxon>
        <taxon>Micrococcaceae</taxon>
        <taxon>Pseudarthrobacter</taxon>
    </lineage>
</organism>
<dbReference type="Gene3D" id="2.60.420.10">
    <property type="entry name" value="Maltose phosphorylase, domain 3"/>
    <property type="match status" value="1"/>
</dbReference>
<dbReference type="EMBL" id="CP047898">
    <property type="protein sequence ID" value="QHK19025.1"/>
    <property type="molecule type" value="Genomic_DNA"/>
</dbReference>
<dbReference type="KEGG" id="psey:GU243_03800"/>
<dbReference type="InterPro" id="IPR016007">
    <property type="entry name" value="Alpha_rhamnosid"/>
</dbReference>
<keyword evidence="3" id="KW-1185">Reference proteome</keyword>
<evidence type="ECO:0000313" key="3">
    <source>
        <dbReference type="Proteomes" id="UP000464186"/>
    </source>
</evidence>
<reference evidence="2 3" key="1">
    <citation type="submission" date="2020-01" db="EMBL/GenBank/DDBJ databases">
        <title>Pseudarthrobacter psychrotolerans sp. nov., isolated from antarctic soil.</title>
        <authorList>
            <person name="Shin Y."/>
            <person name="Park W."/>
        </authorList>
    </citation>
    <scope>NUCLEOTIDE SEQUENCE [LARGE SCALE GENOMIC DNA]</scope>
    <source>
        <strain evidence="2 3">YJ56</strain>
    </source>
</reference>
<feature type="domain" description="Alpha-L-rhamnosidase C-terminal" evidence="1">
    <location>
        <begin position="22"/>
        <end position="89"/>
    </location>
</feature>
<name>A0A6P1NEK4_9MICC</name>
<dbReference type="SUPFAM" id="SSF48208">
    <property type="entry name" value="Six-hairpin glycosidases"/>
    <property type="match status" value="1"/>
</dbReference>
<dbReference type="PANTHER" id="PTHR33307">
    <property type="entry name" value="ALPHA-RHAMNOSIDASE (EUROFUNG)"/>
    <property type="match status" value="1"/>
</dbReference>
<dbReference type="Proteomes" id="UP000464186">
    <property type="component" value="Chromosome"/>
</dbReference>
<protein>
    <recommendedName>
        <fullName evidence="1">Alpha-L-rhamnosidase C-terminal domain-containing protein</fullName>
    </recommendedName>
</protein>
<dbReference type="AlphaFoldDB" id="A0A6P1NEK4"/>
<dbReference type="PANTHER" id="PTHR33307:SF6">
    <property type="entry name" value="ALPHA-RHAMNOSIDASE (EUROFUNG)-RELATED"/>
    <property type="match status" value="1"/>
</dbReference>
<proteinExistence type="predicted"/>